<dbReference type="SUPFAM" id="SSF48403">
    <property type="entry name" value="Ankyrin repeat"/>
    <property type="match status" value="1"/>
</dbReference>
<dbReference type="Gene3D" id="1.25.40.20">
    <property type="entry name" value="Ankyrin repeat-containing domain"/>
    <property type="match status" value="1"/>
</dbReference>
<protein>
    <recommendedName>
        <fullName evidence="2">PGG domain-containing protein</fullName>
    </recommendedName>
</protein>
<reference evidence="3" key="2">
    <citation type="journal article" date="2024" name="Plant">
        <title>Genomic evolution and insights into agronomic trait innovations of Sesamum species.</title>
        <authorList>
            <person name="Miao H."/>
            <person name="Wang L."/>
            <person name="Qu L."/>
            <person name="Liu H."/>
            <person name="Sun Y."/>
            <person name="Le M."/>
            <person name="Wang Q."/>
            <person name="Wei S."/>
            <person name="Zheng Y."/>
            <person name="Lin W."/>
            <person name="Duan Y."/>
            <person name="Cao H."/>
            <person name="Xiong S."/>
            <person name="Wang X."/>
            <person name="Wei L."/>
            <person name="Li C."/>
            <person name="Ma Q."/>
            <person name="Ju M."/>
            <person name="Zhao R."/>
            <person name="Li G."/>
            <person name="Mu C."/>
            <person name="Tian Q."/>
            <person name="Mei H."/>
            <person name="Zhang T."/>
            <person name="Gao T."/>
            <person name="Zhang H."/>
        </authorList>
    </citation>
    <scope>NUCLEOTIDE SEQUENCE</scope>
    <source>
        <strain evidence="3">G01</strain>
    </source>
</reference>
<feature type="transmembrane region" description="Helical" evidence="1">
    <location>
        <begin position="311"/>
        <end position="337"/>
    </location>
</feature>
<organism evidence="3">
    <name type="scientific">Sesamum angustifolium</name>
    <dbReference type="NCBI Taxonomy" id="2727405"/>
    <lineage>
        <taxon>Eukaryota</taxon>
        <taxon>Viridiplantae</taxon>
        <taxon>Streptophyta</taxon>
        <taxon>Embryophyta</taxon>
        <taxon>Tracheophyta</taxon>
        <taxon>Spermatophyta</taxon>
        <taxon>Magnoliopsida</taxon>
        <taxon>eudicotyledons</taxon>
        <taxon>Gunneridae</taxon>
        <taxon>Pentapetalae</taxon>
        <taxon>asterids</taxon>
        <taxon>lamiids</taxon>
        <taxon>Lamiales</taxon>
        <taxon>Pedaliaceae</taxon>
        <taxon>Sesamum</taxon>
    </lineage>
</organism>
<keyword evidence="1" id="KW-0812">Transmembrane</keyword>
<feature type="transmembrane region" description="Helical" evidence="1">
    <location>
        <begin position="269"/>
        <end position="290"/>
    </location>
</feature>
<dbReference type="InterPro" id="IPR036770">
    <property type="entry name" value="Ankyrin_rpt-contain_sf"/>
</dbReference>
<name>A0AAW2MSL9_9LAMI</name>
<feature type="transmembrane region" description="Helical" evidence="1">
    <location>
        <begin position="343"/>
        <end position="362"/>
    </location>
</feature>
<accession>A0AAW2MSL9</accession>
<sequence>MSMVERNPGLAWQHDLEIFPRSTPLKLLAQEPSAFPSGMDFNIWQLFLYSSCQELHAILWKVIERLAKPLELIRVTKVRHYQVLRLMKRVCSEITPSGNAEGASSLMEPFFLAAQNGIHEIVEEILESYPQAMMFGDAVKLSVIHLAVMFRRDKIFKIARQQREQYNASLLQLVDNQGNNILHLAARSREICTAPTKKSKNADYRTPLEVFDEEHRYLVESETQWMIGMATSCTVAASLIATVAFAAAITVPGGNNSNGLPIFSSQKAFLLFVIADALALVTSITTVLSFMSIYTTRYSVNDFLHALPNRLIIGLISLFLSVTSLMVAFGSTMFLVAAQRNSLILVPIIALASVPVALYAYLQLPPLLNMIKSTYGRSIFD</sequence>
<keyword evidence="1" id="KW-0472">Membrane</keyword>
<evidence type="ECO:0000256" key="1">
    <source>
        <dbReference type="SAM" id="Phobius"/>
    </source>
</evidence>
<feature type="transmembrane region" description="Helical" evidence="1">
    <location>
        <begin position="225"/>
        <end position="249"/>
    </location>
</feature>
<proteinExistence type="predicted"/>
<gene>
    <name evidence="3" type="ORF">Sangu_1526200</name>
</gene>
<dbReference type="PANTHER" id="PTHR24177:SF482">
    <property type="entry name" value="PGG DOMAIN-CONTAINING PROTEIN"/>
    <property type="match status" value="1"/>
</dbReference>
<dbReference type="InterPro" id="IPR026961">
    <property type="entry name" value="PGG_dom"/>
</dbReference>
<evidence type="ECO:0000313" key="3">
    <source>
        <dbReference type="EMBL" id="KAL0333700.1"/>
    </source>
</evidence>
<keyword evidence="1" id="KW-1133">Transmembrane helix</keyword>
<comment type="caution">
    <text evidence="3">The sequence shown here is derived from an EMBL/GenBank/DDBJ whole genome shotgun (WGS) entry which is preliminary data.</text>
</comment>
<dbReference type="Pfam" id="PF13962">
    <property type="entry name" value="PGG"/>
    <property type="match status" value="1"/>
</dbReference>
<reference evidence="3" key="1">
    <citation type="submission" date="2020-06" db="EMBL/GenBank/DDBJ databases">
        <authorList>
            <person name="Li T."/>
            <person name="Hu X."/>
            <person name="Zhang T."/>
            <person name="Song X."/>
            <person name="Zhang H."/>
            <person name="Dai N."/>
            <person name="Sheng W."/>
            <person name="Hou X."/>
            <person name="Wei L."/>
        </authorList>
    </citation>
    <scope>NUCLEOTIDE SEQUENCE</scope>
    <source>
        <strain evidence="3">G01</strain>
        <tissue evidence="3">Leaf</tissue>
    </source>
</reference>
<dbReference type="AlphaFoldDB" id="A0AAW2MSL9"/>
<dbReference type="GO" id="GO:0016020">
    <property type="term" value="C:membrane"/>
    <property type="evidence" value="ECO:0007669"/>
    <property type="project" value="TreeGrafter"/>
</dbReference>
<feature type="domain" description="PGG" evidence="2">
    <location>
        <begin position="224"/>
        <end position="335"/>
    </location>
</feature>
<evidence type="ECO:0000259" key="2">
    <source>
        <dbReference type="Pfam" id="PF13962"/>
    </source>
</evidence>
<dbReference type="EMBL" id="JACGWK010000009">
    <property type="protein sequence ID" value="KAL0333700.1"/>
    <property type="molecule type" value="Genomic_DNA"/>
</dbReference>
<dbReference type="PANTHER" id="PTHR24177">
    <property type="entry name" value="CASKIN"/>
    <property type="match status" value="1"/>
</dbReference>